<evidence type="ECO:0000313" key="2">
    <source>
        <dbReference type="EMBL" id="GFY17849.1"/>
    </source>
</evidence>
<protein>
    <submittedName>
        <fullName evidence="2">Uncharacterized protein</fullName>
    </submittedName>
</protein>
<keyword evidence="3" id="KW-1185">Reference proteome</keyword>
<reference evidence="2" key="1">
    <citation type="submission" date="2020-08" db="EMBL/GenBank/DDBJ databases">
        <title>Multicomponent nature underlies the extraordinary mechanical properties of spider dragline silk.</title>
        <authorList>
            <person name="Kono N."/>
            <person name="Nakamura H."/>
            <person name="Mori M."/>
            <person name="Yoshida Y."/>
            <person name="Ohtoshi R."/>
            <person name="Malay A.D."/>
            <person name="Moran D.A.P."/>
            <person name="Tomita M."/>
            <person name="Numata K."/>
            <person name="Arakawa K."/>
        </authorList>
    </citation>
    <scope>NUCLEOTIDE SEQUENCE</scope>
</reference>
<gene>
    <name evidence="2" type="ORF">TNCV_1075841</name>
</gene>
<feature type="compositionally biased region" description="Acidic residues" evidence="1">
    <location>
        <begin position="135"/>
        <end position="148"/>
    </location>
</feature>
<name>A0A8X6SQ28_TRICX</name>
<evidence type="ECO:0000313" key="3">
    <source>
        <dbReference type="Proteomes" id="UP000887159"/>
    </source>
</evidence>
<accession>A0A8X6SQ28</accession>
<dbReference type="EMBL" id="BMAU01021346">
    <property type="protein sequence ID" value="GFY17849.1"/>
    <property type="molecule type" value="Genomic_DNA"/>
</dbReference>
<dbReference type="AlphaFoldDB" id="A0A8X6SQ28"/>
<comment type="caution">
    <text evidence="2">The sequence shown here is derived from an EMBL/GenBank/DDBJ whole genome shotgun (WGS) entry which is preliminary data.</text>
</comment>
<sequence length="235" mass="26927">MNAAERINDDASTFAAGAVEIMQADNEIASILRPDFCTSSIAATAIHADTSAAPMGIIGHDINVTMDGDAMVQQLQRQLADQALNVNITKSMVHKCTHLRGVFKRPTELESICLADFVAWYTFVGNRKRKRQKDDENEEFSEDDDNDKEDPNAHSITCGKRDRCRVIRNRSYETDDIVNHKREMVMLYIPFRCEAVDILDRNVIMETYYDREAEIMEKRNQYELIIDIQRVVENC</sequence>
<dbReference type="Proteomes" id="UP000887159">
    <property type="component" value="Unassembled WGS sequence"/>
</dbReference>
<evidence type="ECO:0000256" key="1">
    <source>
        <dbReference type="SAM" id="MobiDB-lite"/>
    </source>
</evidence>
<organism evidence="2 3">
    <name type="scientific">Trichonephila clavipes</name>
    <name type="common">Golden silk orbweaver</name>
    <name type="synonym">Nephila clavipes</name>
    <dbReference type="NCBI Taxonomy" id="2585209"/>
    <lineage>
        <taxon>Eukaryota</taxon>
        <taxon>Metazoa</taxon>
        <taxon>Ecdysozoa</taxon>
        <taxon>Arthropoda</taxon>
        <taxon>Chelicerata</taxon>
        <taxon>Arachnida</taxon>
        <taxon>Araneae</taxon>
        <taxon>Araneomorphae</taxon>
        <taxon>Entelegynae</taxon>
        <taxon>Araneoidea</taxon>
        <taxon>Nephilidae</taxon>
        <taxon>Trichonephila</taxon>
    </lineage>
</organism>
<feature type="region of interest" description="Disordered" evidence="1">
    <location>
        <begin position="131"/>
        <end position="155"/>
    </location>
</feature>
<proteinExistence type="predicted"/>